<reference evidence="1" key="1">
    <citation type="journal article" date="2021" name="Sci. Adv.">
        <title>The American lobster genome reveals insights on longevity, neural, and immune adaptations.</title>
        <authorList>
            <person name="Polinski J.M."/>
            <person name="Zimin A.V."/>
            <person name="Clark K.F."/>
            <person name="Kohn A.B."/>
            <person name="Sadowski N."/>
            <person name="Timp W."/>
            <person name="Ptitsyn A."/>
            <person name="Khanna P."/>
            <person name="Romanova D.Y."/>
            <person name="Williams P."/>
            <person name="Greenwood S.J."/>
            <person name="Moroz L.L."/>
            <person name="Walt D.R."/>
            <person name="Bodnar A.G."/>
        </authorList>
    </citation>
    <scope>NUCLEOTIDE SEQUENCE</scope>
    <source>
        <strain evidence="1">GMGI-L3</strain>
    </source>
</reference>
<dbReference type="AlphaFoldDB" id="A0A8J5MUF1"/>
<dbReference type="Proteomes" id="UP000747542">
    <property type="component" value="Unassembled WGS sequence"/>
</dbReference>
<name>A0A8J5MUF1_HOMAM</name>
<accession>A0A8J5MUF1</accession>
<sequence>MGTEWMMMMMMMSWWKSTVRNCPLRELLELHKEQMRHWAGLTEVRERRTRKKHIIQPRSGIVLLLEQTVQAC</sequence>
<protein>
    <submittedName>
        <fullName evidence="1">Uncharacterized protein</fullName>
    </submittedName>
</protein>
<dbReference type="EMBL" id="JAHLQT010026447">
    <property type="protein sequence ID" value="KAG7163717.1"/>
    <property type="molecule type" value="Genomic_DNA"/>
</dbReference>
<comment type="caution">
    <text evidence="1">The sequence shown here is derived from an EMBL/GenBank/DDBJ whole genome shotgun (WGS) entry which is preliminary data.</text>
</comment>
<organism evidence="1 2">
    <name type="scientific">Homarus americanus</name>
    <name type="common">American lobster</name>
    <dbReference type="NCBI Taxonomy" id="6706"/>
    <lineage>
        <taxon>Eukaryota</taxon>
        <taxon>Metazoa</taxon>
        <taxon>Ecdysozoa</taxon>
        <taxon>Arthropoda</taxon>
        <taxon>Crustacea</taxon>
        <taxon>Multicrustacea</taxon>
        <taxon>Malacostraca</taxon>
        <taxon>Eumalacostraca</taxon>
        <taxon>Eucarida</taxon>
        <taxon>Decapoda</taxon>
        <taxon>Pleocyemata</taxon>
        <taxon>Astacidea</taxon>
        <taxon>Nephropoidea</taxon>
        <taxon>Nephropidae</taxon>
        <taxon>Homarus</taxon>
    </lineage>
</organism>
<keyword evidence="2" id="KW-1185">Reference proteome</keyword>
<evidence type="ECO:0000313" key="1">
    <source>
        <dbReference type="EMBL" id="KAG7163717.1"/>
    </source>
</evidence>
<proteinExistence type="predicted"/>
<gene>
    <name evidence="1" type="ORF">Hamer_G002950</name>
</gene>
<evidence type="ECO:0000313" key="2">
    <source>
        <dbReference type="Proteomes" id="UP000747542"/>
    </source>
</evidence>